<dbReference type="Pfam" id="PF01694">
    <property type="entry name" value="Rhomboid"/>
    <property type="match status" value="1"/>
</dbReference>
<feature type="transmembrane region" description="Helical" evidence="7">
    <location>
        <begin position="191"/>
        <end position="209"/>
    </location>
</feature>
<sequence length="242" mass="25438">MSDVRADLRRYWRRSARYRPRTATGWIAAVTVAAYVVQLLSGGVLELLLAYAPAYSLPSTGIAFEPWRMLTSALIHQPISIPGSLIGITHIAFNMIALVSFGRPLEGVIGARRLITIYVLGALGGSVGVLSASLVGLMRPDTLVYGASGAVFAVLGAVAAVQRRLGVDVRTLLLLIAINLALGFVVPGIAWQAHVGGLVVGAVTGWLFVSNRGPRRDRRAWAGAGVITAVLLVLALAPAALV</sequence>
<dbReference type="PANTHER" id="PTHR43731:SF14">
    <property type="entry name" value="PRESENILIN-ASSOCIATED RHOMBOID-LIKE PROTEIN, MITOCHONDRIAL"/>
    <property type="match status" value="1"/>
</dbReference>
<keyword evidence="5 7" id="KW-1133">Transmembrane helix</keyword>
<evidence type="ECO:0000313" key="9">
    <source>
        <dbReference type="EMBL" id="RIX30068.1"/>
    </source>
</evidence>
<dbReference type="InterPro" id="IPR022764">
    <property type="entry name" value="Peptidase_S54_rhomboid_dom"/>
</dbReference>
<evidence type="ECO:0000256" key="2">
    <source>
        <dbReference type="ARBA" id="ARBA00009045"/>
    </source>
</evidence>
<evidence type="ECO:0000256" key="3">
    <source>
        <dbReference type="ARBA" id="ARBA00022692"/>
    </source>
</evidence>
<dbReference type="GO" id="GO:0016020">
    <property type="term" value="C:membrane"/>
    <property type="evidence" value="ECO:0007669"/>
    <property type="project" value="UniProtKB-SubCell"/>
</dbReference>
<dbReference type="Gene3D" id="1.20.1540.10">
    <property type="entry name" value="Rhomboid-like"/>
    <property type="match status" value="1"/>
</dbReference>
<dbReference type="InterPro" id="IPR050925">
    <property type="entry name" value="Rhomboid_protease_S54"/>
</dbReference>
<feature type="transmembrane region" description="Helical" evidence="7">
    <location>
        <begin position="221"/>
        <end position="241"/>
    </location>
</feature>
<dbReference type="SUPFAM" id="SSF144091">
    <property type="entry name" value="Rhomboid-like"/>
    <property type="match status" value="1"/>
</dbReference>
<dbReference type="GO" id="GO:0006508">
    <property type="term" value="P:proteolysis"/>
    <property type="evidence" value="ECO:0007669"/>
    <property type="project" value="UniProtKB-KW"/>
</dbReference>
<dbReference type="OrthoDB" id="9807874at2"/>
<evidence type="ECO:0000256" key="7">
    <source>
        <dbReference type="SAM" id="Phobius"/>
    </source>
</evidence>
<dbReference type="AlphaFoldDB" id="A0A3A1U4V3"/>
<dbReference type="GO" id="GO:0004252">
    <property type="term" value="F:serine-type endopeptidase activity"/>
    <property type="evidence" value="ECO:0007669"/>
    <property type="project" value="InterPro"/>
</dbReference>
<dbReference type="Proteomes" id="UP000265742">
    <property type="component" value="Unassembled WGS sequence"/>
</dbReference>
<dbReference type="InterPro" id="IPR035952">
    <property type="entry name" value="Rhomboid-like_sf"/>
</dbReference>
<keyword evidence="6 7" id="KW-0472">Membrane</keyword>
<evidence type="ECO:0000256" key="6">
    <source>
        <dbReference type="ARBA" id="ARBA00023136"/>
    </source>
</evidence>
<accession>A0A3A1U4V3</accession>
<name>A0A3A1U4V3_9MICO</name>
<keyword evidence="10" id="KW-1185">Reference proteome</keyword>
<evidence type="ECO:0000256" key="4">
    <source>
        <dbReference type="ARBA" id="ARBA00022801"/>
    </source>
</evidence>
<feature type="transmembrane region" description="Helical" evidence="7">
    <location>
        <begin position="23"/>
        <end position="51"/>
    </location>
</feature>
<feature type="domain" description="Peptidase S54 rhomboid" evidence="8">
    <location>
        <begin position="65"/>
        <end position="210"/>
    </location>
</feature>
<comment type="caution">
    <text evidence="9">The sequence shown here is derived from an EMBL/GenBank/DDBJ whole genome shotgun (WGS) entry which is preliminary data.</text>
</comment>
<dbReference type="EMBL" id="QXTG01000001">
    <property type="protein sequence ID" value="RIX30068.1"/>
    <property type="molecule type" value="Genomic_DNA"/>
</dbReference>
<proteinExistence type="inferred from homology"/>
<organism evidence="9 10">
    <name type="scientific">Amnibacterium setariae</name>
    <dbReference type="NCBI Taxonomy" id="2306585"/>
    <lineage>
        <taxon>Bacteria</taxon>
        <taxon>Bacillati</taxon>
        <taxon>Actinomycetota</taxon>
        <taxon>Actinomycetes</taxon>
        <taxon>Micrococcales</taxon>
        <taxon>Microbacteriaceae</taxon>
        <taxon>Amnibacterium</taxon>
    </lineage>
</organism>
<evidence type="ECO:0000256" key="1">
    <source>
        <dbReference type="ARBA" id="ARBA00004141"/>
    </source>
</evidence>
<feature type="transmembrane region" description="Helical" evidence="7">
    <location>
        <begin position="114"/>
        <end position="137"/>
    </location>
</feature>
<evidence type="ECO:0000313" key="10">
    <source>
        <dbReference type="Proteomes" id="UP000265742"/>
    </source>
</evidence>
<feature type="transmembrane region" description="Helical" evidence="7">
    <location>
        <begin position="79"/>
        <end position="102"/>
    </location>
</feature>
<protein>
    <submittedName>
        <fullName evidence="9">Rhomboid family intramembrane serine protease</fullName>
    </submittedName>
</protein>
<comment type="subcellular location">
    <subcellularLocation>
        <location evidence="1">Membrane</location>
        <topology evidence="1">Multi-pass membrane protein</topology>
    </subcellularLocation>
</comment>
<feature type="transmembrane region" description="Helical" evidence="7">
    <location>
        <begin position="143"/>
        <end position="160"/>
    </location>
</feature>
<keyword evidence="3 7" id="KW-0812">Transmembrane</keyword>
<gene>
    <name evidence="9" type="ORF">D1781_00970</name>
</gene>
<keyword evidence="4" id="KW-0378">Hydrolase</keyword>
<feature type="transmembrane region" description="Helical" evidence="7">
    <location>
        <begin position="167"/>
        <end position="185"/>
    </location>
</feature>
<reference evidence="10" key="1">
    <citation type="submission" date="2018-09" db="EMBL/GenBank/DDBJ databases">
        <authorList>
            <person name="Kim I."/>
        </authorList>
    </citation>
    <scope>NUCLEOTIDE SEQUENCE [LARGE SCALE GENOMIC DNA]</scope>
    <source>
        <strain evidence="10">DD4a</strain>
    </source>
</reference>
<comment type="similarity">
    <text evidence="2">Belongs to the peptidase S54 family.</text>
</comment>
<dbReference type="RefSeq" id="WP_119480431.1">
    <property type="nucleotide sequence ID" value="NZ_QXTG01000001.1"/>
</dbReference>
<evidence type="ECO:0000259" key="8">
    <source>
        <dbReference type="Pfam" id="PF01694"/>
    </source>
</evidence>
<evidence type="ECO:0000256" key="5">
    <source>
        <dbReference type="ARBA" id="ARBA00022989"/>
    </source>
</evidence>
<dbReference type="PANTHER" id="PTHR43731">
    <property type="entry name" value="RHOMBOID PROTEASE"/>
    <property type="match status" value="1"/>
</dbReference>
<keyword evidence="9" id="KW-0645">Protease</keyword>